<sequence>MPLTFCAKFTIARADDRRQKRFPLLLELQANVGNQERAPTTIGPTSHIDVDVPYSQEPKKTAKFKTTNSHREENHLMQSCNYPTDSYSSIR</sequence>
<evidence type="ECO:0000313" key="3">
    <source>
        <dbReference type="Proteomes" id="UP001054945"/>
    </source>
</evidence>
<feature type="compositionally biased region" description="Polar residues" evidence="1">
    <location>
        <begin position="76"/>
        <end position="91"/>
    </location>
</feature>
<dbReference type="EMBL" id="BPLR01014279">
    <property type="protein sequence ID" value="GIY67744.1"/>
    <property type="molecule type" value="Genomic_DNA"/>
</dbReference>
<protein>
    <submittedName>
        <fullName evidence="2">Uncharacterized protein</fullName>
    </submittedName>
</protein>
<proteinExistence type="predicted"/>
<dbReference type="AlphaFoldDB" id="A0AAV4VDP7"/>
<reference evidence="2 3" key="1">
    <citation type="submission" date="2021-06" db="EMBL/GenBank/DDBJ databases">
        <title>Caerostris extrusa draft genome.</title>
        <authorList>
            <person name="Kono N."/>
            <person name="Arakawa K."/>
        </authorList>
    </citation>
    <scope>NUCLEOTIDE SEQUENCE [LARGE SCALE GENOMIC DNA]</scope>
</reference>
<gene>
    <name evidence="2" type="ORF">CEXT_16121</name>
</gene>
<feature type="region of interest" description="Disordered" evidence="1">
    <location>
        <begin position="62"/>
        <end position="91"/>
    </location>
</feature>
<accession>A0AAV4VDP7</accession>
<evidence type="ECO:0000256" key="1">
    <source>
        <dbReference type="SAM" id="MobiDB-lite"/>
    </source>
</evidence>
<comment type="caution">
    <text evidence="2">The sequence shown here is derived from an EMBL/GenBank/DDBJ whole genome shotgun (WGS) entry which is preliminary data.</text>
</comment>
<name>A0AAV4VDP7_CAEEX</name>
<keyword evidence="3" id="KW-1185">Reference proteome</keyword>
<dbReference type="Proteomes" id="UP001054945">
    <property type="component" value="Unassembled WGS sequence"/>
</dbReference>
<organism evidence="2 3">
    <name type="scientific">Caerostris extrusa</name>
    <name type="common">Bark spider</name>
    <name type="synonym">Caerostris bankana</name>
    <dbReference type="NCBI Taxonomy" id="172846"/>
    <lineage>
        <taxon>Eukaryota</taxon>
        <taxon>Metazoa</taxon>
        <taxon>Ecdysozoa</taxon>
        <taxon>Arthropoda</taxon>
        <taxon>Chelicerata</taxon>
        <taxon>Arachnida</taxon>
        <taxon>Araneae</taxon>
        <taxon>Araneomorphae</taxon>
        <taxon>Entelegynae</taxon>
        <taxon>Araneoidea</taxon>
        <taxon>Araneidae</taxon>
        <taxon>Caerostris</taxon>
    </lineage>
</organism>
<evidence type="ECO:0000313" key="2">
    <source>
        <dbReference type="EMBL" id="GIY67744.1"/>
    </source>
</evidence>